<reference evidence="1" key="1">
    <citation type="submission" date="2023-07" db="EMBL/GenBank/DDBJ databases">
        <title>Chromosome-level Genome Assembly of Striped Snakehead (Channa striata).</title>
        <authorList>
            <person name="Liu H."/>
        </authorList>
    </citation>
    <scope>NUCLEOTIDE SEQUENCE</scope>
    <source>
        <strain evidence="1">Gz</strain>
        <tissue evidence="1">Muscle</tissue>
    </source>
</reference>
<dbReference type="Proteomes" id="UP001187415">
    <property type="component" value="Unassembled WGS sequence"/>
</dbReference>
<gene>
    <name evidence="1" type="ORF">Q5P01_008802</name>
</gene>
<accession>A0AA88N4Q8</accession>
<organism evidence="1 2">
    <name type="scientific">Channa striata</name>
    <name type="common">Snakehead murrel</name>
    <name type="synonym">Ophicephalus striatus</name>
    <dbReference type="NCBI Taxonomy" id="64152"/>
    <lineage>
        <taxon>Eukaryota</taxon>
        <taxon>Metazoa</taxon>
        <taxon>Chordata</taxon>
        <taxon>Craniata</taxon>
        <taxon>Vertebrata</taxon>
        <taxon>Euteleostomi</taxon>
        <taxon>Actinopterygii</taxon>
        <taxon>Neopterygii</taxon>
        <taxon>Teleostei</taxon>
        <taxon>Neoteleostei</taxon>
        <taxon>Acanthomorphata</taxon>
        <taxon>Anabantaria</taxon>
        <taxon>Anabantiformes</taxon>
        <taxon>Channoidei</taxon>
        <taxon>Channidae</taxon>
        <taxon>Channa</taxon>
    </lineage>
</organism>
<comment type="caution">
    <text evidence="1">The sequence shown here is derived from an EMBL/GenBank/DDBJ whole genome shotgun (WGS) entry which is preliminary data.</text>
</comment>
<evidence type="ECO:0000313" key="1">
    <source>
        <dbReference type="EMBL" id="KAK2848968.1"/>
    </source>
</evidence>
<keyword evidence="2" id="KW-1185">Reference proteome</keyword>
<proteinExistence type="predicted"/>
<sequence>MFLSLIPFLLWRKNPRFDVITLRTCPLPPGPPRCPDSGLLPSSGISFDLRLHDTGHCLSKILVSSARAGL</sequence>
<dbReference type="AlphaFoldDB" id="A0AA88N4Q8"/>
<name>A0AA88N4Q8_CHASR</name>
<evidence type="ECO:0000313" key="2">
    <source>
        <dbReference type="Proteomes" id="UP001187415"/>
    </source>
</evidence>
<dbReference type="EMBL" id="JAUPFM010000006">
    <property type="protein sequence ID" value="KAK2848968.1"/>
    <property type="molecule type" value="Genomic_DNA"/>
</dbReference>
<protein>
    <submittedName>
        <fullName evidence="1">Uncharacterized protein</fullName>
    </submittedName>
</protein>